<dbReference type="EMBL" id="CM029053">
    <property type="protein sequence ID" value="KAG2554546.1"/>
    <property type="molecule type" value="Genomic_DNA"/>
</dbReference>
<accession>A0A8T0P5F3</accession>
<sequence length="119" mass="12956">MQTISHCAGIAPVLEGVHRIPDDSVSHRQLSLCFVASCLTLCPAAGPGSSLLDEIATPQSPTLSAHCMFGLGQNLPCQLFAKMSTLKVVTNCLQRFRVIAYRLPKTKSFSYDLSWLSIF</sequence>
<gene>
    <name evidence="1" type="ORF">PVAP13_9KG459100</name>
</gene>
<evidence type="ECO:0000313" key="1">
    <source>
        <dbReference type="EMBL" id="KAG2554546.1"/>
    </source>
</evidence>
<dbReference type="AlphaFoldDB" id="A0A8T0P5F3"/>
<evidence type="ECO:0000313" key="2">
    <source>
        <dbReference type="Proteomes" id="UP000823388"/>
    </source>
</evidence>
<name>A0A8T0P5F3_PANVG</name>
<organism evidence="1 2">
    <name type="scientific">Panicum virgatum</name>
    <name type="common">Blackwell switchgrass</name>
    <dbReference type="NCBI Taxonomy" id="38727"/>
    <lineage>
        <taxon>Eukaryota</taxon>
        <taxon>Viridiplantae</taxon>
        <taxon>Streptophyta</taxon>
        <taxon>Embryophyta</taxon>
        <taxon>Tracheophyta</taxon>
        <taxon>Spermatophyta</taxon>
        <taxon>Magnoliopsida</taxon>
        <taxon>Liliopsida</taxon>
        <taxon>Poales</taxon>
        <taxon>Poaceae</taxon>
        <taxon>PACMAD clade</taxon>
        <taxon>Panicoideae</taxon>
        <taxon>Panicodae</taxon>
        <taxon>Paniceae</taxon>
        <taxon>Panicinae</taxon>
        <taxon>Panicum</taxon>
        <taxon>Panicum sect. Hiantes</taxon>
    </lineage>
</organism>
<proteinExistence type="predicted"/>
<dbReference type="Proteomes" id="UP000823388">
    <property type="component" value="Chromosome 9K"/>
</dbReference>
<keyword evidence="2" id="KW-1185">Reference proteome</keyword>
<reference evidence="1" key="1">
    <citation type="submission" date="2020-05" db="EMBL/GenBank/DDBJ databases">
        <title>WGS assembly of Panicum virgatum.</title>
        <authorList>
            <person name="Lovell J.T."/>
            <person name="Jenkins J."/>
            <person name="Shu S."/>
            <person name="Juenger T.E."/>
            <person name="Schmutz J."/>
        </authorList>
    </citation>
    <scope>NUCLEOTIDE SEQUENCE</scope>
    <source>
        <strain evidence="1">AP13</strain>
    </source>
</reference>
<comment type="caution">
    <text evidence="1">The sequence shown here is derived from an EMBL/GenBank/DDBJ whole genome shotgun (WGS) entry which is preliminary data.</text>
</comment>
<protein>
    <submittedName>
        <fullName evidence="1">Uncharacterized protein</fullName>
    </submittedName>
</protein>